<dbReference type="Pfam" id="PF22645">
    <property type="entry name" value="GKRP_SIS_N"/>
    <property type="match status" value="1"/>
</dbReference>
<sequence>MSFIKITEQPSLYNDLEKKTVRELLEAINTEDQKVALATQKAIPQIEKLVNQIVPRMKQGGRLFYMGAGTSGRLGVLDASEIPPTFGLPPTLVIGLIAGGDTALRNPVENAEDDTERGWQELVEHNITNRDTVIGIAASGTTPYVIGALRAAREHGILTGCITSNPDSPMAAEADIPIEMIVEPEFVTGSSRMKSGTGQKMILNMITTSIMIQLGRVKGNRMINMQLSNQKLVDRGTRMIVEELGLEYEQAKALLLMHGSVKKAVEAYKGKWA</sequence>
<proteinExistence type="inferred from homology"/>
<dbReference type="InterPro" id="IPR040190">
    <property type="entry name" value="MURQ/GCKR"/>
</dbReference>
<protein>
    <submittedName>
        <fullName evidence="4">N-acetylmuramic acid 6-phosphate etherase</fullName>
        <ecNumber evidence="4">4.2.1.126</ecNumber>
    </submittedName>
</protein>
<dbReference type="GO" id="GO:0046348">
    <property type="term" value="P:amino sugar catabolic process"/>
    <property type="evidence" value="ECO:0007669"/>
    <property type="project" value="InterPro"/>
</dbReference>
<dbReference type="GO" id="GO:0016803">
    <property type="term" value="F:ether hydrolase activity"/>
    <property type="evidence" value="ECO:0007669"/>
    <property type="project" value="TreeGrafter"/>
</dbReference>
<gene>
    <name evidence="4" type="ORF">EZS27_016035</name>
</gene>
<dbReference type="NCBIfam" id="TIGR00274">
    <property type="entry name" value="N-acetylmuramic acid 6-phosphate etherase"/>
    <property type="match status" value="1"/>
</dbReference>
<feature type="domain" description="SIS" evidence="3">
    <location>
        <begin position="53"/>
        <end position="216"/>
    </location>
</feature>
<reference evidence="4" key="1">
    <citation type="submission" date="2019-03" db="EMBL/GenBank/DDBJ databases">
        <title>Single cell metagenomics reveals metabolic interactions within the superorganism composed of flagellate Streblomastix strix and complex community of Bacteroidetes bacteria on its surface.</title>
        <authorList>
            <person name="Treitli S.C."/>
            <person name="Kolisko M."/>
            <person name="Husnik F."/>
            <person name="Keeling P."/>
            <person name="Hampl V."/>
        </authorList>
    </citation>
    <scope>NUCLEOTIDE SEQUENCE</scope>
    <source>
        <strain evidence="4">STM</strain>
    </source>
</reference>
<dbReference type="PANTHER" id="PTHR10088:SF4">
    <property type="entry name" value="GLUCOKINASE REGULATORY PROTEIN"/>
    <property type="match status" value="1"/>
</dbReference>
<dbReference type="EC" id="4.2.1.126" evidence="4"/>
<dbReference type="NCBIfam" id="NF009222">
    <property type="entry name" value="PRK12570.1"/>
    <property type="match status" value="1"/>
</dbReference>
<name>A0A5J4RRZ6_9ZZZZ</name>
<dbReference type="FunFam" id="3.40.50.10490:FF:000014">
    <property type="entry name" value="N-acetylmuramic acid 6-phosphate etherase"/>
    <property type="match status" value="1"/>
</dbReference>
<dbReference type="HAMAP" id="MF_00068">
    <property type="entry name" value="MurQ"/>
    <property type="match status" value="1"/>
</dbReference>
<comment type="caution">
    <text evidence="4">The sequence shown here is derived from an EMBL/GenBank/DDBJ whole genome shotgun (WGS) entry which is preliminary data.</text>
</comment>
<dbReference type="PANTHER" id="PTHR10088">
    <property type="entry name" value="GLUCOKINASE REGULATORY PROTEIN"/>
    <property type="match status" value="1"/>
</dbReference>
<dbReference type="EMBL" id="SNRY01000861">
    <property type="protein sequence ID" value="KAA6335751.1"/>
    <property type="molecule type" value="Genomic_DNA"/>
</dbReference>
<dbReference type="CDD" id="cd05007">
    <property type="entry name" value="SIS_Etherase"/>
    <property type="match status" value="1"/>
</dbReference>
<dbReference type="PROSITE" id="PS51464">
    <property type="entry name" value="SIS"/>
    <property type="match status" value="1"/>
</dbReference>
<dbReference type="Gene3D" id="3.40.50.10490">
    <property type="entry name" value="Glucose-6-phosphate isomerase like protein, domain 1"/>
    <property type="match status" value="1"/>
</dbReference>
<keyword evidence="1 4" id="KW-0456">Lyase</keyword>
<organism evidence="4">
    <name type="scientific">termite gut metagenome</name>
    <dbReference type="NCBI Taxonomy" id="433724"/>
    <lineage>
        <taxon>unclassified sequences</taxon>
        <taxon>metagenomes</taxon>
        <taxon>organismal metagenomes</taxon>
    </lineage>
</organism>
<keyword evidence="2" id="KW-0119">Carbohydrate metabolism</keyword>
<dbReference type="AlphaFoldDB" id="A0A5J4RRZ6"/>
<dbReference type="InterPro" id="IPR001347">
    <property type="entry name" value="SIS_dom"/>
</dbReference>
<dbReference type="NCBIfam" id="NF003915">
    <property type="entry name" value="PRK05441.1"/>
    <property type="match status" value="1"/>
</dbReference>
<evidence type="ECO:0000259" key="3">
    <source>
        <dbReference type="PROSITE" id="PS51464"/>
    </source>
</evidence>
<evidence type="ECO:0000256" key="1">
    <source>
        <dbReference type="ARBA" id="ARBA00023239"/>
    </source>
</evidence>
<evidence type="ECO:0000313" key="4">
    <source>
        <dbReference type="EMBL" id="KAA6335751.1"/>
    </source>
</evidence>
<dbReference type="InterPro" id="IPR046348">
    <property type="entry name" value="SIS_dom_sf"/>
</dbReference>
<dbReference type="GO" id="GO:0097367">
    <property type="term" value="F:carbohydrate derivative binding"/>
    <property type="evidence" value="ECO:0007669"/>
    <property type="project" value="InterPro"/>
</dbReference>
<evidence type="ECO:0000256" key="2">
    <source>
        <dbReference type="ARBA" id="ARBA00023277"/>
    </source>
</evidence>
<dbReference type="GO" id="GO:0016835">
    <property type="term" value="F:carbon-oxygen lyase activity"/>
    <property type="evidence" value="ECO:0007669"/>
    <property type="project" value="InterPro"/>
</dbReference>
<accession>A0A5J4RRZ6</accession>
<dbReference type="GO" id="GO:0009254">
    <property type="term" value="P:peptidoglycan turnover"/>
    <property type="evidence" value="ECO:0007669"/>
    <property type="project" value="TreeGrafter"/>
</dbReference>
<dbReference type="InterPro" id="IPR005488">
    <property type="entry name" value="Etherase_MurQ"/>
</dbReference>
<dbReference type="SUPFAM" id="SSF53697">
    <property type="entry name" value="SIS domain"/>
    <property type="match status" value="1"/>
</dbReference>